<reference evidence="2 3" key="1">
    <citation type="submission" date="2019-03" db="EMBL/GenBank/DDBJ databases">
        <title>This is whole genome sequence of Paenibacillus sp MS74 strain.</title>
        <authorList>
            <person name="Trinh H.N."/>
        </authorList>
    </citation>
    <scope>NUCLEOTIDE SEQUENCE [LARGE SCALE GENOMIC DNA]</scope>
    <source>
        <strain evidence="2 3">MS74</strain>
    </source>
</reference>
<keyword evidence="3" id="KW-1185">Reference proteome</keyword>
<dbReference type="RefSeq" id="WP_133229241.1">
    <property type="nucleotide sequence ID" value="NZ_SMRT01000006.1"/>
</dbReference>
<proteinExistence type="predicted"/>
<dbReference type="Gene3D" id="3.40.630.30">
    <property type="match status" value="1"/>
</dbReference>
<dbReference type="Pfam" id="PF00583">
    <property type="entry name" value="Acetyltransf_1"/>
    <property type="match status" value="1"/>
</dbReference>
<dbReference type="SUPFAM" id="SSF55729">
    <property type="entry name" value="Acyl-CoA N-acyltransferases (Nat)"/>
    <property type="match status" value="1"/>
</dbReference>
<dbReference type="AlphaFoldDB" id="A0A4R5KQP4"/>
<gene>
    <name evidence="2" type="ORF">E1757_14515</name>
</gene>
<dbReference type="GO" id="GO:0016747">
    <property type="term" value="F:acyltransferase activity, transferring groups other than amino-acyl groups"/>
    <property type="evidence" value="ECO:0007669"/>
    <property type="project" value="InterPro"/>
</dbReference>
<sequence>MTTHCRSCVSDDDFAKASLFLLAHKRDLHPSYTTLEMVTLIYSYVTQGRLICCIADDDQRIAGVAAYYQGTPEQEFKDRDVASLDAAIMAKAYRGSRLFVQGLQYMLNTIIENHPEVRELKLAALAENDYLCRLYSKFAPPQSVREGTHGKEIVFCEKINTVRDTLKKFTRV</sequence>
<dbReference type="EMBL" id="SMRT01000006">
    <property type="protein sequence ID" value="TDF97060.1"/>
    <property type="molecule type" value="Genomic_DNA"/>
</dbReference>
<feature type="domain" description="N-acetyltransferase" evidence="1">
    <location>
        <begin position="37"/>
        <end position="138"/>
    </location>
</feature>
<protein>
    <recommendedName>
        <fullName evidence="1">N-acetyltransferase domain-containing protein</fullName>
    </recommendedName>
</protein>
<name>A0A4R5KQP4_9BACL</name>
<evidence type="ECO:0000313" key="3">
    <source>
        <dbReference type="Proteomes" id="UP000295636"/>
    </source>
</evidence>
<evidence type="ECO:0000259" key="1">
    <source>
        <dbReference type="Pfam" id="PF00583"/>
    </source>
</evidence>
<accession>A0A4R5KQP4</accession>
<organism evidence="2 3">
    <name type="scientific">Paenibacillus piri</name>
    <dbReference type="NCBI Taxonomy" id="2547395"/>
    <lineage>
        <taxon>Bacteria</taxon>
        <taxon>Bacillati</taxon>
        <taxon>Bacillota</taxon>
        <taxon>Bacilli</taxon>
        <taxon>Bacillales</taxon>
        <taxon>Paenibacillaceae</taxon>
        <taxon>Paenibacillus</taxon>
    </lineage>
</organism>
<dbReference type="Proteomes" id="UP000295636">
    <property type="component" value="Unassembled WGS sequence"/>
</dbReference>
<dbReference type="InterPro" id="IPR016181">
    <property type="entry name" value="Acyl_CoA_acyltransferase"/>
</dbReference>
<dbReference type="InterPro" id="IPR000182">
    <property type="entry name" value="GNAT_dom"/>
</dbReference>
<comment type="caution">
    <text evidence="2">The sequence shown here is derived from an EMBL/GenBank/DDBJ whole genome shotgun (WGS) entry which is preliminary data.</text>
</comment>
<evidence type="ECO:0000313" key="2">
    <source>
        <dbReference type="EMBL" id="TDF97060.1"/>
    </source>
</evidence>
<dbReference type="OrthoDB" id="2968015at2"/>